<dbReference type="SUPFAM" id="SSF47384">
    <property type="entry name" value="Homodimeric domain of signal transducing histidine kinase"/>
    <property type="match status" value="1"/>
</dbReference>
<dbReference type="SMART" id="SM00086">
    <property type="entry name" value="PAC"/>
    <property type="match status" value="2"/>
</dbReference>
<dbReference type="InterPro" id="IPR000014">
    <property type="entry name" value="PAS"/>
</dbReference>
<dbReference type="SUPFAM" id="SSF47226">
    <property type="entry name" value="Histidine-containing phosphotransfer domain, HPT domain"/>
    <property type="match status" value="1"/>
</dbReference>
<dbReference type="SMART" id="SM00448">
    <property type="entry name" value="REC"/>
    <property type="match status" value="2"/>
</dbReference>
<dbReference type="Gene3D" id="1.10.287.130">
    <property type="match status" value="1"/>
</dbReference>
<dbReference type="Gene3D" id="3.40.50.2300">
    <property type="match status" value="2"/>
</dbReference>
<dbReference type="EMBL" id="QMIF01000001">
    <property type="protein sequence ID" value="TVM36494.1"/>
    <property type="molecule type" value="Genomic_DNA"/>
</dbReference>
<evidence type="ECO:0000256" key="1">
    <source>
        <dbReference type="ARBA" id="ARBA00000085"/>
    </source>
</evidence>
<protein>
    <recommendedName>
        <fullName evidence="10">Sensory/regulatory protein RpfC</fullName>
        <ecNumber evidence="2">2.7.13.3</ecNumber>
    </recommendedName>
</protein>
<evidence type="ECO:0000259" key="17">
    <source>
        <dbReference type="PROSITE" id="PS50894"/>
    </source>
</evidence>
<feature type="domain" description="PAC" evidence="16">
    <location>
        <begin position="402"/>
        <end position="455"/>
    </location>
</feature>
<dbReference type="OrthoDB" id="5522912at2"/>
<dbReference type="SUPFAM" id="SSF55874">
    <property type="entry name" value="ATPase domain of HSP90 chaperone/DNA topoisomerase II/histidine kinase"/>
    <property type="match status" value="1"/>
</dbReference>
<dbReference type="PANTHER" id="PTHR45339">
    <property type="entry name" value="HYBRID SIGNAL TRANSDUCTION HISTIDINE KINASE J"/>
    <property type="match status" value="1"/>
</dbReference>
<dbReference type="GO" id="GO:0000155">
    <property type="term" value="F:phosphorelay sensor kinase activity"/>
    <property type="evidence" value="ECO:0007669"/>
    <property type="project" value="InterPro"/>
</dbReference>
<dbReference type="CDD" id="cd00082">
    <property type="entry name" value="HisKA"/>
    <property type="match status" value="1"/>
</dbReference>
<feature type="domain" description="HPt" evidence="17">
    <location>
        <begin position="906"/>
        <end position="997"/>
    </location>
</feature>
<dbReference type="SUPFAM" id="SSF55785">
    <property type="entry name" value="PYP-like sensor domain (PAS domain)"/>
    <property type="match status" value="1"/>
</dbReference>
<feature type="domain" description="PAS" evidence="15">
    <location>
        <begin position="329"/>
        <end position="377"/>
    </location>
</feature>
<dbReference type="InterPro" id="IPR035965">
    <property type="entry name" value="PAS-like_dom_sf"/>
</dbReference>
<reference evidence="18 19" key="1">
    <citation type="submission" date="2018-06" db="EMBL/GenBank/DDBJ databases">
        <title>Complete genome of Desulfovibrio marinus P48SEP.</title>
        <authorList>
            <person name="Crispim J.S."/>
            <person name="Vidigal P.M.P."/>
            <person name="Silva L.C.F."/>
            <person name="Araujo L.C."/>
            <person name="Laguardia C.N."/>
            <person name="Dias R.S."/>
            <person name="Sousa M.P."/>
            <person name="Paula S.O."/>
            <person name="Silva C."/>
        </authorList>
    </citation>
    <scope>NUCLEOTIDE SEQUENCE [LARGE SCALE GENOMIC DNA]</scope>
    <source>
        <strain evidence="18 19">P48SEP</strain>
    </source>
</reference>
<feature type="modified residue" description="4-aspartylphosphate" evidence="12">
    <location>
        <position position="787"/>
    </location>
</feature>
<dbReference type="InterPro" id="IPR008207">
    <property type="entry name" value="Sig_transdc_His_kin_Hpt_dom"/>
</dbReference>
<evidence type="ECO:0000256" key="11">
    <source>
        <dbReference type="PROSITE-ProRule" id="PRU00110"/>
    </source>
</evidence>
<dbReference type="FunFam" id="3.30.565.10:FF:000010">
    <property type="entry name" value="Sensor histidine kinase RcsC"/>
    <property type="match status" value="1"/>
</dbReference>
<dbReference type="Pfam" id="PF08448">
    <property type="entry name" value="PAS_4"/>
    <property type="match status" value="1"/>
</dbReference>
<name>A0A6P1ZMH7_9BACT</name>
<dbReference type="InterPro" id="IPR000700">
    <property type="entry name" value="PAS-assoc_C"/>
</dbReference>
<dbReference type="SMART" id="SM00091">
    <property type="entry name" value="PAS"/>
    <property type="match status" value="1"/>
</dbReference>
<dbReference type="InterPro" id="IPR003594">
    <property type="entry name" value="HATPase_dom"/>
</dbReference>
<dbReference type="PROSITE" id="PS50894">
    <property type="entry name" value="HPT"/>
    <property type="match status" value="1"/>
</dbReference>
<dbReference type="Proteomes" id="UP000434052">
    <property type="component" value="Unassembled WGS sequence"/>
</dbReference>
<evidence type="ECO:0000259" key="13">
    <source>
        <dbReference type="PROSITE" id="PS50109"/>
    </source>
</evidence>
<evidence type="ECO:0000256" key="8">
    <source>
        <dbReference type="ARBA" id="ARBA00023012"/>
    </source>
</evidence>
<keyword evidence="6 18" id="KW-0418">Kinase</keyword>
<dbReference type="CDD" id="cd16922">
    <property type="entry name" value="HATPase_EvgS-ArcB-TorS-like"/>
    <property type="match status" value="1"/>
</dbReference>
<evidence type="ECO:0000313" key="19">
    <source>
        <dbReference type="Proteomes" id="UP000434052"/>
    </source>
</evidence>
<evidence type="ECO:0000256" key="4">
    <source>
        <dbReference type="ARBA" id="ARBA00022679"/>
    </source>
</evidence>
<dbReference type="CDD" id="cd17546">
    <property type="entry name" value="REC_hyHK_CKI1_RcsC-like"/>
    <property type="match status" value="1"/>
</dbReference>
<dbReference type="CDD" id="cd00130">
    <property type="entry name" value="PAS"/>
    <property type="match status" value="1"/>
</dbReference>
<gene>
    <name evidence="18" type="ORF">DQK91_00785</name>
</gene>
<dbReference type="SMART" id="SM00388">
    <property type="entry name" value="HisKA"/>
    <property type="match status" value="1"/>
</dbReference>
<evidence type="ECO:0000313" key="18">
    <source>
        <dbReference type="EMBL" id="TVM36494.1"/>
    </source>
</evidence>
<evidence type="ECO:0000256" key="12">
    <source>
        <dbReference type="PROSITE-ProRule" id="PRU00169"/>
    </source>
</evidence>
<dbReference type="InterPro" id="IPR001789">
    <property type="entry name" value="Sig_transdc_resp-reg_receiver"/>
</dbReference>
<dbReference type="Pfam" id="PF00512">
    <property type="entry name" value="HisKA"/>
    <property type="match status" value="1"/>
</dbReference>
<dbReference type="InterPro" id="IPR013656">
    <property type="entry name" value="PAS_4"/>
</dbReference>
<evidence type="ECO:0000256" key="9">
    <source>
        <dbReference type="ARBA" id="ARBA00064003"/>
    </source>
</evidence>
<comment type="caution">
    <text evidence="18">The sequence shown here is derived from an EMBL/GenBank/DDBJ whole genome shotgun (WGS) entry which is preliminary data.</text>
</comment>
<feature type="modified residue" description="Phosphohistidine" evidence="11">
    <location>
        <position position="945"/>
    </location>
</feature>
<dbReference type="InterPro" id="IPR011006">
    <property type="entry name" value="CheY-like_superfamily"/>
</dbReference>
<keyword evidence="3 12" id="KW-0597">Phosphoprotein</keyword>
<evidence type="ECO:0000259" key="16">
    <source>
        <dbReference type="PROSITE" id="PS50113"/>
    </source>
</evidence>
<dbReference type="PANTHER" id="PTHR45339:SF5">
    <property type="entry name" value="HISTIDINE KINASE"/>
    <property type="match status" value="1"/>
</dbReference>
<dbReference type="NCBIfam" id="TIGR00229">
    <property type="entry name" value="sensory_box"/>
    <property type="match status" value="1"/>
</dbReference>
<keyword evidence="7" id="KW-0067">ATP-binding</keyword>
<feature type="domain" description="Histidine kinase" evidence="13">
    <location>
        <begin position="473"/>
        <end position="699"/>
    </location>
</feature>
<dbReference type="Pfam" id="PF02518">
    <property type="entry name" value="HATPase_c"/>
    <property type="match status" value="1"/>
</dbReference>
<dbReference type="RefSeq" id="WP_144233532.1">
    <property type="nucleotide sequence ID" value="NZ_QMIF01000001.1"/>
</dbReference>
<dbReference type="CDD" id="cd00088">
    <property type="entry name" value="HPT"/>
    <property type="match status" value="1"/>
</dbReference>
<dbReference type="Gene3D" id="3.30.565.10">
    <property type="entry name" value="Histidine kinase-like ATPase, C-terminal domain"/>
    <property type="match status" value="1"/>
</dbReference>
<keyword evidence="8" id="KW-0902">Two-component regulatory system</keyword>
<sequence length="1008" mass="110506">MNTPEDSEHTKSARSVLVAEDSPTQALRLQFFLEEQGYEVTVAGDGRDALESIRNNMPDAVISDIIMPEMDGYELCRRIRSMPDSDDLPVILLTSLSNPQDVLKGLQCGASAFVTKPYDEYFLADKLQYFLENRGAAQQEDKNGSFEVHYQGGIHTIASTRRQMFDLLLSTYENAVDQSKRLDQANVRLKEQQELLQEVLFSLSSDIAVLDKNGSVVAGNSRADTLQSSCVGRYAPCAVGGNYLEHLEKTIEQTSDGDPELGMELAQGIHSVLDGGSEHFAREFMARDGDGTRWSYMDVTSLRGRQGGAVVSVLDVSDLKRAEENLRDQRNLLSTILAVNPDLIVLKDAEFRYRAANPAFCAFMGVAEDEVAGKTDLDLFPLDVFTRFDEADAAVMRLQSPQSEDVQLTRPGTNEKVWLQIVRTPVRDSEGAINGVLCSMRDITSRKKMEHEVVKAKEAAEQATQAKSEFLANMSHEIRTPMSGILGMIELIDSTELTDEQRQYMNMVRRSADSLLALLNDILDFSKIEAGKMELREEDFSISDILQFVEKSFAVQVAHKGLDLSIQIAPGTTDSVRTDPARLRQVLFNLMSNAVKFTQEGGISLTVTPLGPGECPRPDAPVCLRFDVSDTGIGIPEEQQEKLFQSFTQVDGSFRRVAQGTGLGLSISKHLVQLMGGRIWLDSEPGKGSTFSFTMGFDKAQSEPTRMDFGDEAALSPGQSAGTTVQVAQPAQDAGELHILLAEDNQVNQLFSVRILQRQGHTVTAVNNGREAVRALAEDTYDVVLMDVQMPEMDGVEATRHIRAGGLEENGELIKVTDSGIPIIALTAHAMKGDRERFMACGMDEHVSKPLNLAALNDAIARVVGDKKGAAGGAPRPEVSPAPEQDAVDDANVLNTEKTLARIQGDMEFLVLLYTTFTSDLEERLAKFERALAEGNTAALQKYAHSLKGASATIDAPGLHESSFALEMAAKEGKDDAELRKAFESVRTELERVTKAINRKIEESGGKS</sequence>
<dbReference type="SUPFAM" id="SSF52172">
    <property type="entry name" value="CheY-like"/>
    <property type="match status" value="2"/>
</dbReference>
<dbReference type="InterPro" id="IPR003661">
    <property type="entry name" value="HisK_dim/P_dom"/>
</dbReference>
<dbReference type="PROSITE" id="PS50112">
    <property type="entry name" value="PAS"/>
    <property type="match status" value="1"/>
</dbReference>
<evidence type="ECO:0000256" key="5">
    <source>
        <dbReference type="ARBA" id="ARBA00022741"/>
    </source>
</evidence>
<dbReference type="AlphaFoldDB" id="A0A6P1ZMH7"/>
<dbReference type="GO" id="GO:0005886">
    <property type="term" value="C:plasma membrane"/>
    <property type="evidence" value="ECO:0007669"/>
    <property type="project" value="UniProtKB-SubCell"/>
</dbReference>
<proteinExistence type="predicted"/>
<dbReference type="FunFam" id="1.10.287.130:FF:000002">
    <property type="entry name" value="Two-component osmosensing histidine kinase"/>
    <property type="match status" value="1"/>
</dbReference>
<evidence type="ECO:0000256" key="2">
    <source>
        <dbReference type="ARBA" id="ARBA00012438"/>
    </source>
</evidence>
<accession>A0A6P1ZMH7</accession>
<evidence type="ECO:0000256" key="7">
    <source>
        <dbReference type="ARBA" id="ARBA00022840"/>
    </source>
</evidence>
<evidence type="ECO:0000256" key="3">
    <source>
        <dbReference type="ARBA" id="ARBA00022553"/>
    </source>
</evidence>
<evidence type="ECO:0000256" key="10">
    <source>
        <dbReference type="ARBA" id="ARBA00068150"/>
    </source>
</evidence>
<dbReference type="Gene3D" id="1.20.120.160">
    <property type="entry name" value="HPT domain"/>
    <property type="match status" value="1"/>
</dbReference>
<dbReference type="Pfam" id="PF00072">
    <property type="entry name" value="Response_reg"/>
    <property type="match status" value="2"/>
</dbReference>
<dbReference type="PROSITE" id="PS50109">
    <property type="entry name" value="HIS_KIN"/>
    <property type="match status" value="1"/>
</dbReference>
<dbReference type="PROSITE" id="PS50113">
    <property type="entry name" value="PAC"/>
    <property type="match status" value="1"/>
</dbReference>
<dbReference type="SMART" id="SM00387">
    <property type="entry name" value="HATPase_c"/>
    <property type="match status" value="1"/>
</dbReference>
<dbReference type="EC" id="2.7.13.3" evidence="2"/>
<keyword evidence="4" id="KW-0808">Transferase</keyword>
<dbReference type="InterPro" id="IPR036641">
    <property type="entry name" value="HPT_dom_sf"/>
</dbReference>
<evidence type="ECO:0000259" key="15">
    <source>
        <dbReference type="PROSITE" id="PS50112"/>
    </source>
</evidence>
<keyword evidence="5" id="KW-0547">Nucleotide-binding</keyword>
<dbReference type="GO" id="GO:0005524">
    <property type="term" value="F:ATP binding"/>
    <property type="evidence" value="ECO:0007669"/>
    <property type="project" value="UniProtKB-KW"/>
</dbReference>
<organism evidence="18 19">
    <name type="scientific">Oceanidesulfovibrio marinus</name>
    <dbReference type="NCBI Taxonomy" id="370038"/>
    <lineage>
        <taxon>Bacteria</taxon>
        <taxon>Pseudomonadati</taxon>
        <taxon>Thermodesulfobacteriota</taxon>
        <taxon>Desulfovibrionia</taxon>
        <taxon>Desulfovibrionales</taxon>
        <taxon>Desulfovibrionaceae</taxon>
        <taxon>Oceanidesulfovibrio</taxon>
    </lineage>
</organism>
<feature type="domain" description="Response regulatory" evidence="14">
    <location>
        <begin position="738"/>
        <end position="864"/>
    </location>
</feature>
<dbReference type="Gene3D" id="3.30.450.20">
    <property type="entry name" value="PAS domain"/>
    <property type="match status" value="2"/>
</dbReference>
<comment type="subunit">
    <text evidence="9">At low DSF concentrations, interacts with RpfF.</text>
</comment>
<dbReference type="PRINTS" id="PR00344">
    <property type="entry name" value="BCTRLSENSOR"/>
</dbReference>
<dbReference type="InterPro" id="IPR036890">
    <property type="entry name" value="HATPase_C_sf"/>
</dbReference>
<dbReference type="InterPro" id="IPR005467">
    <property type="entry name" value="His_kinase_dom"/>
</dbReference>
<dbReference type="PROSITE" id="PS50110">
    <property type="entry name" value="RESPONSE_REGULATORY"/>
    <property type="match status" value="2"/>
</dbReference>
<evidence type="ECO:0000256" key="6">
    <source>
        <dbReference type="ARBA" id="ARBA00022777"/>
    </source>
</evidence>
<feature type="modified residue" description="4-aspartylphosphate" evidence="12">
    <location>
        <position position="64"/>
    </location>
</feature>
<feature type="domain" description="Response regulatory" evidence="14">
    <location>
        <begin position="15"/>
        <end position="131"/>
    </location>
</feature>
<dbReference type="Pfam" id="PF01627">
    <property type="entry name" value="Hpt"/>
    <property type="match status" value="1"/>
</dbReference>
<dbReference type="InterPro" id="IPR036097">
    <property type="entry name" value="HisK_dim/P_sf"/>
</dbReference>
<dbReference type="InterPro" id="IPR001610">
    <property type="entry name" value="PAC"/>
</dbReference>
<evidence type="ECO:0000259" key="14">
    <source>
        <dbReference type="PROSITE" id="PS50110"/>
    </source>
</evidence>
<dbReference type="InterPro" id="IPR004358">
    <property type="entry name" value="Sig_transdc_His_kin-like_C"/>
</dbReference>
<comment type="catalytic activity">
    <reaction evidence="1">
        <text>ATP + protein L-histidine = ADP + protein N-phospho-L-histidine.</text>
        <dbReference type="EC" id="2.7.13.3"/>
    </reaction>
</comment>